<comment type="subcellular location">
    <subcellularLocation>
        <location evidence="1">Endoplasmic reticulum membrane</location>
        <topology evidence="1">Multi-pass membrane protein</topology>
    </subcellularLocation>
</comment>
<evidence type="ECO:0000256" key="6">
    <source>
        <dbReference type="ARBA" id="ARBA00022892"/>
    </source>
</evidence>
<evidence type="ECO:0000256" key="8">
    <source>
        <dbReference type="ARBA" id="ARBA00022989"/>
    </source>
</evidence>
<evidence type="ECO:0000256" key="3">
    <source>
        <dbReference type="ARBA" id="ARBA00022448"/>
    </source>
</evidence>
<accession>A0A0G4ES85</accession>
<evidence type="ECO:0000256" key="7">
    <source>
        <dbReference type="ARBA" id="ARBA00022927"/>
    </source>
</evidence>
<reference evidence="12 13" key="1">
    <citation type="submission" date="2014-11" db="EMBL/GenBank/DDBJ databases">
        <authorList>
            <person name="Zhu J."/>
            <person name="Qi W."/>
            <person name="Song R."/>
        </authorList>
    </citation>
    <scope>NUCLEOTIDE SEQUENCE [LARGE SCALE GENOMIC DNA]</scope>
</reference>
<keyword evidence="8 11" id="KW-1133">Transmembrane helix</keyword>
<dbReference type="OrthoDB" id="7694678at2759"/>
<dbReference type="PANTHER" id="PTHR10585">
    <property type="entry name" value="ER LUMEN PROTEIN RETAINING RECEPTOR"/>
    <property type="match status" value="1"/>
</dbReference>
<dbReference type="VEuPathDB" id="CryptoDB:Vbra_5396"/>
<evidence type="ECO:0000313" key="12">
    <source>
        <dbReference type="EMBL" id="CEM00720.1"/>
    </source>
</evidence>
<keyword evidence="10" id="KW-0675">Receptor</keyword>
<keyword evidence="6" id="KW-0931">ER-Golgi transport</keyword>
<evidence type="ECO:0000256" key="4">
    <source>
        <dbReference type="ARBA" id="ARBA00022692"/>
    </source>
</evidence>
<feature type="transmembrane region" description="Helical" evidence="11">
    <location>
        <begin position="65"/>
        <end position="82"/>
    </location>
</feature>
<comment type="similarity">
    <text evidence="2">Belongs to the ERD2 family.</text>
</comment>
<evidence type="ECO:0000256" key="5">
    <source>
        <dbReference type="ARBA" id="ARBA00022824"/>
    </source>
</evidence>
<evidence type="ECO:0008006" key="14">
    <source>
        <dbReference type="Google" id="ProtNLM"/>
    </source>
</evidence>
<feature type="transmembrane region" description="Helical" evidence="11">
    <location>
        <begin position="6"/>
        <end position="25"/>
    </location>
</feature>
<dbReference type="AlphaFoldDB" id="A0A0G4ES85"/>
<dbReference type="GO" id="GO:0015031">
    <property type="term" value="P:protein transport"/>
    <property type="evidence" value="ECO:0007669"/>
    <property type="project" value="UniProtKB-KW"/>
</dbReference>
<keyword evidence="3" id="KW-0813">Transport</keyword>
<gene>
    <name evidence="12" type="ORF">Vbra_5396</name>
</gene>
<dbReference type="Pfam" id="PF00810">
    <property type="entry name" value="ER_lumen_recept"/>
    <property type="match status" value="1"/>
</dbReference>
<keyword evidence="13" id="KW-1185">Reference proteome</keyword>
<keyword evidence="4 11" id="KW-0812">Transmembrane</keyword>
<dbReference type="OMA" id="VRIAFWI"/>
<protein>
    <recommendedName>
        <fullName evidence="14">ER lumen protein-retaining receptor</fullName>
    </recommendedName>
</protein>
<sequence>MEVWLFIIGYLINFAASCLLLYKIWRHKSIYGLSGDTQYCFLFATLARCFWSFDTRLVETWLAHFELLCSTVVACLLSYSVWRYWHTTTKQAPPYLRLLFAVPLAALLAFFFHPGRQWFTIQSLVAFTMYVEAVALLPQLFLMRNMIEVSEREGVNGPRIEPLTSHYVGLLVISRAVRIAFWIQLYIQGEHFVSLILADVLHSLFSADYFIMWIRKLRNGGALVYRL</sequence>
<evidence type="ECO:0000256" key="9">
    <source>
        <dbReference type="ARBA" id="ARBA00023136"/>
    </source>
</evidence>
<dbReference type="GO" id="GO:0005789">
    <property type="term" value="C:endoplasmic reticulum membrane"/>
    <property type="evidence" value="ECO:0007669"/>
    <property type="project" value="UniProtKB-SubCell"/>
</dbReference>
<feature type="transmembrane region" description="Helical" evidence="11">
    <location>
        <begin position="94"/>
        <end position="112"/>
    </location>
</feature>
<evidence type="ECO:0000256" key="1">
    <source>
        <dbReference type="ARBA" id="ARBA00004477"/>
    </source>
</evidence>
<dbReference type="GO" id="GO:0046923">
    <property type="term" value="F:ER retention sequence binding"/>
    <property type="evidence" value="ECO:0007669"/>
    <property type="project" value="InterPro"/>
</dbReference>
<dbReference type="InterPro" id="IPR000133">
    <property type="entry name" value="ER_ret_rcpt"/>
</dbReference>
<organism evidence="12 13">
    <name type="scientific">Vitrella brassicaformis (strain CCMP3155)</name>
    <dbReference type="NCBI Taxonomy" id="1169540"/>
    <lineage>
        <taxon>Eukaryota</taxon>
        <taxon>Sar</taxon>
        <taxon>Alveolata</taxon>
        <taxon>Colpodellida</taxon>
        <taxon>Vitrellaceae</taxon>
        <taxon>Vitrella</taxon>
    </lineage>
</organism>
<keyword evidence="5" id="KW-0256">Endoplasmic reticulum</keyword>
<dbReference type="GO" id="GO:0006621">
    <property type="term" value="P:protein retention in ER lumen"/>
    <property type="evidence" value="ECO:0007669"/>
    <property type="project" value="InterPro"/>
</dbReference>
<proteinExistence type="inferred from homology"/>
<dbReference type="Proteomes" id="UP000041254">
    <property type="component" value="Unassembled WGS sequence"/>
</dbReference>
<dbReference type="PhylomeDB" id="A0A0G4ES85"/>
<keyword evidence="9 11" id="KW-0472">Membrane</keyword>
<evidence type="ECO:0000313" key="13">
    <source>
        <dbReference type="Proteomes" id="UP000041254"/>
    </source>
</evidence>
<evidence type="ECO:0000256" key="11">
    <source>
        <dbReference type="SAM" id="Phobius"/>
    </source>
</evidence>
<dbReference type="InParanoid" id="A0A0G4ES85"/>
<evidence type="ECO:0000256" key="10">
    <source>
        <dbReference type="ARBA" id="ARBA00023170"/>
    </source>
</evidence>
<feature type="transmembrane region" description="Helical" evidence="11">
    <location>
        <begin position="118"/>
        <end position="142"/>
    </location>
</feature>
<dbReference type="EMBL" id="CDMY01000297">
    <property type="protein sequence ID" value="CEM00720.1"/>
    <property type="molecule type" value="Genomic_DNA"/>
</dbReference>
<keyword evidence="7" id="KW-0653">Protein transport</keyword>
<dbReference type="GO" id="GO:0016192">
    <property type="term" value="P:vesicle-mediated transport"/>
    <property type="evidence" value="ECO:0007669"/>
    <property type="project" value="UniProtKB-KW"/>
</dbReference>
<name>A0A0G4ES85_VITBC</name>
<dbReference type="PRINTS" id="PR00660">
    <property type="entry name" value="ERLUMENR"/>
</dbReference>
<evidence type="ECO:0000256" key="2">
    <source>
        <dbReference type="ARBA" id="ARBA00010120"/>
    </source>
</evidence>
<dbReference type="STRING" id="1169540.A0A0G4ES85"/>